<name>A0ABY6JV64_9GAMM</name>
<dbReference type="SUPFAM" id="SSF52540">
    <property type="entry name" value="P-loop containing nucleoside triphosphate hydrolases"/>
    <property type="match status" value="1"/>
</dbReference>
<dbReference type="InterPro" id="IPR017911">
    <property type="entry name" value="MacB-like_ATP-bd"/>
</dbReference>
<evidence type="ECO:0000256" key="3">
    <source>
        <dbReference type="ARBA" id="ARBA00022840"/>
    </source>
</evidence>
<dbReference type="EMBL" id="CP080627">
    <property type="protein sequence ID" value="UYV20793.1"/>
    <property type="molecule type" value="Genomic_DNA"/>
</dbReference>
<dbReference type="Pfam" id="PF00005">
    <property type="entry name" value="ABC_tran"/>
    <property type="match status" value="1"/>
</dbReference>
<dbReference type="Proteomes" id="UP001163082">
    <property type="component" value="Chromosome"/>
</dbReference>
<proteinExistence type="predicted"/>
<keyword evidence="6" id="KW-1185">Reference proteome</keyword>
<dbReference type="InterPro" id="IPR003439">
    <property type="entry name" value="ABC_transporter-like_ATP-bd"/>
</dbReference>
<dbReference type="SMART" id="SM00382">
    <property type="entry name" value="AAA"/>
    <property type="match status" value="1"/>
</dbReference>
<feature type="domain" description="ABC transporter" evidence="4">
    <location>
        <begin position="2"/>
        <end position="221"/>
    </location>
</feature>
<keyword evidence="1" id="KW-0813">Transport</keyword>
<accession>A0ABY6JV64</accession>
<dbReference type="GO" id="GO:0005524">
    <property type="term" value="F:ATP binding"/>
    <property type="evidence" value="ECO:0007669"/>
    <property type="project" value="UniProtKB-KW"/>
</dbReference>
<dbReference type="PANTHER" id="PTHR24220">
    <property type="entry name" value="IMPORT ATP-BINDING PROTEIN"/>
    <property type="match status" value="1"/>
</dbReference>
<dbReference type="RefSeq" id="WP_030073050.1">
    <property type="nucleotide sequence ID" value="NZ_CP080627.1"/>
</dbReference>
<dbReference type="CDD" id="cd03255">
    <property type="entry name" value="ABC_MJ0796_LolCDE_FtsE"/>
    <property type="match status" value="1"/>
</dbReference>
<dbReference type="InterPro" id="IPR015854">
    <property type="entry name" value="ABC_transpr_LolD-like"/>
</dbReference>
<dbReference type="PANTHER" id="PTHR24220:SF659">
    <property type="entry name" value="TRANSPORTER, PUTATIVE-RELATED"/>
    <property type="match status" value="1"/>
</dbReference>
<dbReference type="InterPro" id="IPR017871">
    <property type="entry name" value="ABC_transporter-like_CS"/>
</dbReference>
<protein>
    <submittedName>
        <fullName evidence="5">ABC transporter ATP-binding protein</fullName>
    </submittedName>
</protein>
<evidence type="ECO:0000313" key="5">
    <source>
        <dbReference type="EMBL" id="UYV20793.1"/>
    </source>
</evidence>
<dbReference type="PROSITE" id="PS00211">
    <property type="entry name" value="ABC_TRANSPORTER_1"/>
    <property type="match status" value="1"/>
</dbReference>
<evidence type="ECO:0000313" key="6">
    <source>
        <dbReference type="Proteomes" id="UP001163082"/>
    </source>
</evidence>
<dbReference type="PROSITE" id="PS50893">
    <property type="entry name" value="ABC_TRANSPORTER_2"/>
    <property type="match status" value="1"/>
</dbReference>
<evidence type="ECO:0000256" key="2">
    <source>
        <dbReference type="ARBA" id="ARBA00022741"/>
    </source>
</evidence>
<dbReference type="InterPro" id="IPR027417">
    <property type="entry name" value="P-loop_NTPase"/>
</dbReference>
<dbReference type="Gene3D" id="3.40.50.300">
    <property type="entry name" value="P-loop containing nucleotide triphosphate hydrolases"/>
    <property type="match status" value="1"/>
</dbReference>
<keyword evidence="3 5" id="KW-0067">ATP-binding</keyword>
<evidence type="ECO:0000256" key="1">
    <source>
        <dbReference type="ARBA" id="ARBA00022448"/>
    </source>
</evidence>
<dbReference type="InterPro" id="IPR003593">
    <property type="entry name" value="AAA+_ATPase"/>
</dbReference>
<sequence>MLALHQISKTFSTPQGSLHVLNEINLTLSQGESLALMGESGSGKSTLLHIAAGLEMPNQGEVAIAGQALSSLNEPARARLRRQQLGLIFQQFHLVPSLNVIDNLSLQARLARTENAEWSAYLLDRLGLSGREEHYPEQLSGGQQQRLAIGRALAVRPALLLADEPTGNLDEQSADTVLTLLLDLVKETQCALLMVTHSARVAAPLNRTFRLHLGQLKETRQ</sequence>
<keyword evidence="2" id="KW-0547">Nucleotide-binding</keyword>
<organism evidence="5 6">
    <name type="scientific">Halomonas qaidamensis</name>
    <dbReference type="NCBI Taxonomy" id="2866211"/>
    <lineage>
        <taxon>Bacteria</taxon>
        <taxon>Pseudomonadati</taxon>
        <taxon>Pseudomonadota</taxon>
        <taxon>Gammaproteobacteria</taxon>
        <taxon>Oceanospirillales</taxon>
        <taxon>Halomonadaceae</taxon>
        <taxon>Halomonas</taxon>
    </lineage>
</organism>
<gene>
    <name evidence="5" type="ORF">K1Y77_08260</name>
</gene>
<reference evidence="5 6" key="1">
    <citation type="journal article" date="2022" name="Antonie Van Leeuwenhoek">
        <title>Whole genome sequencing of the halophilic Halomonas qaidamensis XH36, a novel species strain with high ectoine production.</title>
        <authorList>
            <person name="Zhang T."/>
            <person name="Cui T."/>
            <person name="Cao Y."/>
            <person name="Li Y."/>
            <person name="Li F."/>
            <person name="Zhu D."/>
            <person name="Xing J."/>
        </authorList>
    </citation>
    <scope>NUCLEOTIDE SEQUENCE [LARGE SCALE GENOMIC DNA]</scope>
    <source>
        <strain evidence="5 6">XH36</strain>
    </source>
</reference>
<evidence type="ECO:0000259" key="4">
    <source>
        <dbReference type="PROSITE" id="PS50893"/>
    </source>
</evidence>